<feature type="transmembrane region" description="Helical" evidence="8">
    <location>
        <begin position="79"/>
        <end position="97"/>
    </location>
</feature>
<gene>
    <name evidence="9" type="ORF">BP01DRAFT_335836</name>
</gene>
<dbReference type="Proteomes" id="UP000248349">
    <property type="component" value="Unassembled WGS sequence"/>
</dbReference>
<dbReference type="Pfam" id="PF20398">
    <property type="entry name" value="DUF6691"/>
    <property type="match status" value="1"/>
</dbReference>
<keyword evidence="10" id="KW-1185">Reference proteome</keyword>
<dbReference type="EMBL" id="KZ821224">
    <property type="protein sequence ID" value="PYH47368.1"/>
    <property type="molecule type" value="Genomic_DNA"/>
</dbReference>
<dbReference type="GeneID" id="37074446"/>
<evidence type="ECO:0000256" key="6">
    <source>
        <dbReference type="ARBA" id="ARBA00022989"/>
    </source>
</evidence>
<sequence>MAMFTPVHTSLGALLLYQGSSGLLLHNGAVFGISSLLAGSLLRPSWENVPIIAGLVSSLVPVALFMPSLIPAYPTAPDSWTALLSTLATGFLLGWGTKNGRGCTSGHMLCGVSRLSPRSFIATAIFFTTALLTANFFPTGQDLQACAGGLPCYLPVYPTVAESSFMVVATLLTFATNWVAVPRILKRSHRSRAIFAYLAGLQFGTGLLFSGMADSEKVLRFLIGITKPSRFDPSLALVVLFGIIPSMVAYRSRGPRQENKRGSDGPMGGMSKPTLAETWRLPTATVADIDWRFVTGSVVFGMTWGLRGVCPGPAVLRSAVQPTWGLAEMAGYVLGNLV</sequence>
<dbReference type="AlphaFoldDB" id="A0A319A5M8"/>
<protein>
    <submittedName>
        <fullName evidence="9">YeeE/YedE family integral membrane protein</fullName>
    </submittedName>
</protein>
<keyword evidence="2" id="KW-0813">Transport</keyword>
<evidence type="ECO:0000256" key="2">
    <source>
        <dbReference type="ARBA" id="ARBA00022448"/>
    </source>
</evidence>
<feature type="transmembrane region" description="Helical" evidence="8">
    <location>
        <begin position="193"/>
        <end position="213"/>
    </location>
</feature>
<name>A0A319A5M8_9EURO</name>
<evidence type="ECO:0000256" key="4">
    <source>
        <dbReference type="ARBA" id="ARBA00022519"/>
    </source>
</evidence>
<proteinExistence type="predicted"/>
<evidence type="ECO:0000256" key="8">
    <source>
        <dbReference type="SAM" id="Phobius"/>
    </source>
</evidence>
<comment type="subcellular location">
    <subcellularLocation>
        <location evidence="1">Cell inner membrane</location>
        <topology evidence="1">Multi-pass membrane protein</topology>
    </subcellularLocation>
</comment>
<organism evidence="9 10">
    <name type="scientific">Aspergillus saccharolyticus JOP 1030-1</name>
    <dbReference type="NCBI Taxonomy" id="1450539"/>
    <lineage>
        <taxon>Eukaryota</taxon>
        <taxon>Fungi</taxon>
        <taxon>Dikarya</taxon>
        <taxon>Ascomycota</taxon>
        <taxon>Pezizomycotina</taxon>
        <taxon>Eurotiomycetes</taxon>
        <taxon>Eurotiomycetidae</taxon>
        <taxon>Eurotiales</taxon>
        <taxon>Aspergillaceae</taxon>
        <taxon>Aspergillus</taxon>
        <taxon>Aspergillus subgen. Circumdati</taxon>
    </lineage>
</organism>
<evidence type="ECO:0000256" key="5">
    <source>
        <dbReference type="ARBA" id="ARBA00022692"/>
    </source>
</evidence>
<dbReference type="PANTHER" id="PTHR30574:SF1">
    <property type="entry name" value="SULPHUR TRANSPORT DOMAIN-CONTAINING PROTEIN"/>
    <property type="match status" value="1"/>
</dbReference>
<dbReference type="OrthoDB" id="10254418at2759"/>
<keyword evidence="7 8" id="KW-0472">Membrane</keyword>
<dbReference type="RefSeq" id="XP_025433350.1">
    <property type="nucleotide sequence ID" value="XM_025573218.1"/>
</dbReference>
<feature type="transmembrane region" description="Helical" evidence="8">
    <location>
        <begin position="157"/>
        <end position="181"/>
    </location>
</feature>
<dbReference type="InterPro" id="IPR007272">
    <property type="entry name" value="Sulf_transp_TsuA/YedE"/>
</dbReference>
<keyword evidence="6 8" id="KW-1133">Transmembrane helix</keyword>
<accession>A0A319A5M8</accession>
<keyword evidence="4" id="KW-0997">Cell inner membrane</keyword>
<reference evidence="9 10" key="1">
    <citation type="submission" date="2016-12" db="EMBL/GenBank/DDBJ databases">
        <title>The genomes of Aspergillus section Nigri reveals drivers in fungal speciation.</title>
        <authorList>
            <consortium name="DOE Joint Genome Institute"/>
            <person name="Vesth T.C."/>
            <person name="Nybo J."/>
            <person name="Theobald S."/>
            <person name="Brandl J."/>
            <person name="Frisvad J.C."/>
            <person name="Nielsen K.F."/>
            <person name="Lyhne E.K."/>
            <person name="Kogle M.E."/>
            <person name="Kuo A."/>
            <person name="Riley R."/>
            <person name="Clum A."/>
            <person name="Nolan M."/>
            <person name="Lipzen A."/>
            <person name="Salamov A."/>
            <person name="Henrissat B."/>
            <person name="Wiebenga A."/>
            <person name="De Vries R.P."/>
            <person name="Grigoriev I.V."/>
            <person name="Mortensen U.H."/>
            <person name="Andersen M.R."/>
            <person name="Baker S.E."/>
        </authorList>
    </citation>
    <scope>NUCLEOTIDE SEQUENCE [LARGE SCALE GENOMIC DNA]</scope>
    <source>
        <strain evidence="9 10">JOP 1030-1</strain>
    </source>
</reference>
<feature type="transmembrane region" description="Helical" evidence="8">
    <location>
        <begin position="49"/>
        <end position="73"/>
    </location>
</feature>
<evidence type="ECO:0000256" key="1">
    <source>
        <dbReference type="ARBA" id="ARBA00004429"/>
    </source>
</evidence>
<feature type="transmembrane region" description="Helical" evidence="8">
    <location>
        <begin position="233"/>
        <end position="250"/>
    </location>
</feature>
<keyword evidence="5 8" id="KW-0812">Transmembrane</keyword>
<evidence type="ECO:0000313" key="10">
    <source>
        <dbReference type="Proteomes" id="UP000248349"/>
    </source>
</evidence>
<feature type="transmembrane region" description="Helical" evidence="8">
    <location>
        <begin position="23"/>
        <end position="42"/>
    </location>
</feature>
<dbReference type="PANTHER" id="PTHR30574">
    <property type="entry name" value="INNER MEMBRANE PROTEIN YEDE"/>
    <property type="match status" value="1"/>
</dbReference>
<evidence type="ECO:0000256" key="7">
    <source>
        <dbReference type="ARBA" id="ARBA00023136"/>
    </source>
</evidence>
<keyword evidence="3" id="KW-1003">Cell membrane</keyword>
<dbReference type="GO" id="GO:0005886">
    <property type="term" value="C:plasma membrane"/>
    <property type="evidence" value="ECO:0007669"/>
    <property type="project" value="UniProtKB-SubCell"/>
</dbReference>
<evidence type="ECO:0000256" key="3">
    <source>
        <dbReference type="ARBA" id="ARBA00022475"/>
    </source>
</evidence>
<dbReference type="Pfam" id="PF04143">
    <property type="entry name" value="Sulf_transp"/>
    <property type="match status" value="1"/>
</dbReference>
<feature type="transmembrane region" description="Helical" evidence="8">
    <location>
        <begin position="118"/>
        <end position="137"/>
    </location>
</feature>
<dbReference type="InterPro" id="IPR046513">
    <property type="entry name" value="DUF6691"/>
</dbReference>
<evidence type="ECO:0000313" key="9">
    <source>
        <dbReference type="EMBL" id="PYH47368.1"/>
    </source>
</evidence>